<name>A0ABS2DU08_9BURK</name>
<evidence type="ECO:0000313" key="3">
    <source>
        <dbReference type="EMBL" id="MBM6704784.1"/>
    </source>
</evidence>
<dbReference type="PRINTS" id="PR00922">
    <property type="entry name" value="DADACBPTASE3"/>
</dbReference>
<dbReference type="NCBIfam" id="TIGR00666">
    <property type="entry name" value="PBP4"/>
    <property type="match status" value="1"/>
</dbReference>
<evidence type="ECO:0000256" key="2">
    <source>
        <dbReference type="ARBA" id="ARBA00022801"/>
    </source>
</evidence>
<dbReference type="PANTHER" id="PTHR30023:SF0">
    <property type="entry name" value="PENICILLIN-SENSITIVE CARBOXYPEPTIDASE A"/>
    <property type="match status" value="1"/>
</dbReference>
<dbReference type="Proteomes" id="UP000715095">
    <property type="component" value="Unassembled WGS sequence"/>
</dbReference>
<dbReference type="EC" id="3.4.16.4" evidence="3"/>
<comment type="caution">
    <text evidence="3">The sequence shown here is derived from an EMBL/GenBank/DDBJ whole genome shotgun (WGS) entry which is preliminary data.</text>
</comment>
<dbReference type="RefSeq" id="WP_205104101.1">
    <property type="nucleotide sequence ID" value="NZ_JACJJC010000019.1"/>
</dbReference>
<reference evidence="3 4" key="1">
    <citation type="journal article" date="2021" name="Sci. Rep.">
        <title>The distribution of antibiotic resistance genes in chicken gut microbiota commensals.</title>
        <authorList>
            <person name="Juricova H."/>
            <person name="Matiasovicova J."/>
            <person name="Kubasova T."/>
            <person name="Cejkova D."/>
            <person name="Rychlik I."/>
        </authorList>
    </citation>
    <scope>NUCLEOTIDE SEQUENCE [LARGE SCALE GENOMIC DNA]</scope>
    <source>
        <strain evidence="3 4">An829</strain>
    </source>
</reference>
<dbReference type="InterPro" id="IPR012338">
    <property type="entry name" value="Beta-lactam/transpept-like"/>
</dbReference>
<proteinExistence type="inferred from homology"/>
<dbReference type="Gene3D" id="3.40.710.10">
    <property type="entry name" value="DD-peptidase/beta-lactamase superfamily"/>
    <property type="match status" value="2"/>
</dbReference>
<dbReference type="SUPFAM" id="SSF56601">
    <property type="entry name" value="beta-lactamase/transpeptidase-like"/>
    <property type="match status" value="1"/>
</dbReference>
<evidence type="ECO:0000313" key="4">
    <source>
        <dbReference type="Proteomes" id="UP000715095"/>
    </source>
</evidence>
<dbReference type="EMBL" id="JACJJC010000019">
    <property type="protein sequence ID" value="MBM6704784.1"/>
    <property type="molecule type" value="Genomic_DNA"/>
</dbReference>
<keyword evidence="3" id="KW-0121">Carboxypeptidase</keyword>
<keyword evidence="4" id="KW-1185">Reference proteome</keyword>
<organism evidence="3 4">
    <name type="scientific">Sutterella massiliensis</name>
    <dbReference type="NCBI Taxonomy" id="1816689"/>
    <lineage>
        <taxon>Bacteria</taxon>
        <taxon>Pseudomonadati</taxon>
        <taxon>Pseudomonadota</taxon>
        <taxon>Betaproteobacteria</taxon>
        <taxon>Burkholderiales</taxon>
        <taxon>Sutterellaceae</taxon>
        <taxon>Sutterella</taxon>
    </lineage>
</organism>
<dbReference type="PANTHER" id="PTHR30023">
    <property type="entry name" value="D-ALANYL-D-ALANINE CARBOXYPEPTIDASE"/>
    <property type="match status" value="1"/>
</dbReference>
<keyword evidence="3" id="KW-0645">Protease</keyword>
<dbReference type="GO" id="GO:0009002">
    <property type="term" value="F:serine-type D-Ala-D-Ala carboxypeptidase activity"/>
    <property type="evidence" value="ECO:0007669"/>
    <property type="project" value="UniProtKB-EC"/>
</dbReference>
<accession>A0ABS2DU08</accession>
<dbReference type="Pfam" id="PF02113">
    <property type="entry name" value="Peptidase_S13"/>
    <property type="match status" value="1"/>
</dbReference>
<comment type="similarity">
    <text evidence="1">Belongs to the peptidase S13 family.</text>
</comment>
<protein>
    <submittedName>
        <fullName evidence="3">D-alanyl-D-alanine carboxypeptidase/D-alanyl-D-alanine-endopeptidase</fullName>
        <ecNumber evidence="3">3.4.16.4</ecNumber>
    </submittedName>
</protein>
<evidence type="ECO:0000256" key="1">
    <source>
        <dbReference type="ARBA" id="ARBA00006096"/>
    </source>
</evidence>
<keyword evidence="2 3" id="KW-0378">Hydrolase</keyword>
<dbReference type="InterPro" id="IPR000667">
    <property type="entry name" value="Peptidase_S13"/>
</dbReference>
<sequence length="525" mass="57571">MQEEKNAAKPFDRSTFIGRRTAVIRGVRFFCALSACRWPIVASAASAAPVVDPTANSPQSLPEAIRSRAKRWGIPFDKFSLDIRDLSSGRRLLGYRDDVPHAPASTVKLLTTFAALDILEARRPDFRFETVLWRRKGDGPEPALVLEGGGDPCFSAESLERMFETLAAQGVKTIEGDILIDRSYFSAEAGVEPQPLSSRYRRTGWEKRWQVGPDAMSIGARTVSFAFVPRAGGAADVRMTPELDGIDWQKTVKLSAGRCVDWDDRLGLDVIRFRDGRRRVVFRGTYASLCGKDSIHISLDDADRFAERLIRTVWRRLGGVWQGRLRSSASGERRTLAGRYVVAARWLSAPLSDLVRQINKDSLNAGAQSLFLSLSQERTNAASARVVARWLDEKGIDRSRLNLPSGSGLDGRTRFVAKFMGDILAAAYADGRGDAADEAAWQAFFASLPVAGVDGTMRRRGIPGVRAHVKTGTLAGTRSLAGYVEHPSGRLLSVYASVSGVEAMPGATAFLDGVLLWMTRLPLPR</sequence>
<dbReference type="Gene3D" id="3.50.80.20">
    <property type="entry name" value="D-Ala-D-Ala carboxypeptidase C, peptidase S13"/>
    <property type="match status" value="1"/>
</dbReference>
<gene>
    <name evidence="3" type="primary">dacB</name>
    <name evidence="3" type="ORF">H6A60_09840</name>
</gene>